<feature type="active site" evidence="1">
    <location>
        <position position="61"/>
    </location>
</feature>
<dbReference type="SUPFAM" id="SSF52738">
    <property type="entry name" value="Methylesterase CheB, C-terminal domain"/>
    <property type="match status" value="1"/>
</dbReference>
<accession>A0A935PYH9</accession>
<dbReference type="Gene3D" id="3.40.50.150">
    <property type="entry name" value="Vaccinia Virus protein VP39"/>
    <property type="match status" value="1"/>
</dbReference>
<dbReference type="InterPro" id="IPR022642">
    <property type="entry name" value="CheR_C"/>
</dbReference>
<keyword evidence="5" id="KW-0808">Transferase</keyword>
<dbReference type="EMBL" id="JADJMH010000005">
    <property type="protein sequence ID" value="MBK7674713.1"/>
    <property type="molecule type" value="Genomic_DNA"/>
</dbReference>
<feature type="region of interest" description="Disordered" evidence="2">
    <location>
        <begin position="725"/>
        <end position="766"/>
    </location>
</feature>
<dbReference type="InterPro" id="IPR000780">
    <property type="entry name" value="CheR_MeTrfase"/>
</dbReference>
<feature type="region of interest" description="Disordered" evidence="2">
    <location>
        <begin position="690"/>
        <end position="711"/>
    </location>
</feature>
<feature type="domain" description="CheB-type methylesterase" evidence="3">
    <location>
        <begin position="49"/>
        <end position="238"/>
    </location>
</feature>
<dbReference type="SMART" id="SM00138">
    <property type="entry name" value="MeTrc"/>
    <property type="match status" value="1"/>
</dbReference>
<dbReference type="InterPro" id="IPR000673">
    <property type="entry name" value="Sig_transdc_resp-reg_Me-estase"/>
</dbReference>
<evidence type="ECO:0000313" key="6">
    <source>
        <dbReference type="Proteomes" id="UP000697998"/>
    </source>
</evidence>
<dbReference type="SUPFAM" id="SSF53335">
    <property type="entry name" value="S-adenosyl-L-methionine-dependent methyltransferases"/>
    <property type="match status" value="1"/>
</dbReference>
<dbReference type="PRINTS" id="PR00996">
    <property type="entry name" value="CHERMTFRASE"/>
</dbReference>
<organism evidence="5 6">
    <name type="scientific">Candidatus Accumulibacter proximus</name>
    <dbReference type="NCBI Taxonomy" id="2954385"/>
    <lineage>
        <taxon>Bacteria</taxon>
        <taxon>Pseudomonadati</taxon>
        <taxon>Pseudomonadota</taxon>
        <taxon>Betaproteobacteria</taxon>
        <taxon>Candidatus Accumulibacter</taxon>
    </lineage>
</organism>
<feature type="domain" description="CheR-type methyltransferase" evidence="4">
    <location>
        <begin position="263"/>
        <end position="500"/>
    </location>
</feature>
<evidence type="ECO:0000256" key="1">
    <source>
        <dbReference type="PROSITE-ProRule" id="PRU00050"/>
    </source>
</evidence>
<keyword evidence="5" id="KW-0489">Methyltransferase</keyword>
<dbReference type="PANTHER" id="PTHR24422">
    <property type="entry name" value="CHEMOTAXIS PROTEIN METHYLTRANSFERASE"/>
    <property type="match status" value="1"/>
</dbReference>
<protein>
    <submittedName>
        <fullName evidence="5">SAM-dependent methyltransferase</fullName>
    </submittedName>
</protein>
<reference evidence="5 6" key="1">
    <citation type="submission" date="2020-10" db="EMBL/GenBank/DDBJ databases">
        <title>Connecting structure to function with the recovery of over 1000 high-quality activated sludge metagenome-assembled genomes encoding full-length rRNA genes using long-read sequencing.</title>
        <authorList>
            <person name="Singleton C.M."/>
            <person name="Petriglieri F."/>
            <person name="Kristensen J.M."/>
            <person name="Kirkegaard R.H."/>
            <person name="Michaelsen T.Y."/>
            <person name="Andersen M.H."/>
            <person name="Karst S.M."/>
            <person name="Dueholm M.S."/>
            <person name="Nielsen P.H."/>
            <person name="Albertsen M."/>
        </authorList>
    </citation>
    <scope>NUCLEOTIDE SEQUENCE [LARGE SCALE GENOMIC DNA]</scope>
    <source>
        <strain evidence="5">EsbW_18-Q3-R4-48_BATAC.285</strain>
    </source>
</reference>
<dbReference type="Gene3D" id="3.40.50.180">
    <property type="entry name" value="Methylesterase CheB, C-terminal domain"/>
    <property type="match status" value="1"/>
</dbReference>
<dbReference type="PANTHER" id="PTHR24422:SF27">
    <property type="entry name" value="PROTEIN-GLUTAMATE O-METHYLTRANSFERASE"/>
    <property type="match status" value="1"/>
</dbReference>
<keyword evidence="1" id="KW-0145">Chemotaxis</keyword>
<dbReference type="SUPFAM" id="SSF47757">
    <property type="entry name" value="Chemotaxis receptor methyltransferase CheR, N-terminal domain"/>
    <property type="match status" value="1"/>
</dbReference>
<evidence type="ECO:0000259" key="4">
    <source>
        <dbReference type="PROSITE" id="PS50123"/>
    </source>
</evidence>
<proteinExistence type="predicted"/>
<feature type="compositionally biased region" description="Polar residues" evidence="2">
    <location>
        <begin position="729"/>
        <end position="739"/>
    </location>
</feature>
<evidence type="ECO:0000313" key="5">
    <source>
        <dbReference type="EMBL" id="MBK7674713.1"/>
    </source>
</evidence>
<feature type="region of interest" description="Disordered" evidence="2">
    <location>
        <begin position="1"/>
        <end position="46"/>
    </location>
</feature>
<dbReference type="InterPro" id="IPR029063">
    <property type="entry name" value="SAM-dependent_MTases_sf"/>
</dbReference>
<dbReference type="GO" id="GO:0000156">
    <property type="term" value="F:phosphorelay response regulator activity"/>
    <property type="evidence" value="ECO:0007669"/>
    <property type="project" value="InterPro"/>
</dbReference>
<dbReference type="GO" id="GO:0006935">
    <property type="term" value="P:chemotaxis"/>
    <property type="evidence" value="ECO:0007669"/>
    <property type="project" value="UniProtKB-UniRule"/>
</dbReference>
<dbReference type="GO" id="GO:0008984">
    <property type="term" value="F:protein-glutamate methylesterase activity"/>
    <property type="evidence" value="ECO:0007669"/>
    <property type="project" value="InterPro"/>
</dbReference>
<sequence length="766" mass="81895">MAASKPAARTTTKPTARQAAARKPPASPAAATDATPATSAPATPAASTHASSFPIVGIGASAGGLEAFAAFFRACPADTGMAFVLVPHLDPGHVSLLTEILQRDTAMPVVEALDQIAVAPDHVYIIPPNREMAILNGVLQLSVPELARGMRMPIDGFLRSLAEDQAERAIGIILSGTASDGTLGLRAILGGGGVCMVQDPSTAKYDGMPSSAINAGYATHVLPVEQMPAALQEVARQGVFRQLVAPIAPEKLQSGINQILLQLRSATGHDFSLYKKSIIGRRIERRMAHNAIEDEAVYARFLKGNPAETQRLFKELLINVTSFFRDPEAFDALKDTILPALLKDKPAGYDFRVWVAGCASGEEAYSIAIVLHELLEETRARHEQELTIQIYATDLDDDAIATARAGRYLPNIVQDVTAERLRRYFTRDEAGYKLKREIRDSVVFAAHNVIKDPPFTRLDLLSCRNLLIYLEPELQNRLIPSFHHALRPGGVLFLSPSESIHSHPELFTAIERKCKFYRASDTDAAPRLKANVDMAWTRSAGGITGTTAGLADAAATGKGNSGSSANVAALSTNALLLNYAPASVTTDSRGNILYVHGDTGRYLRPAPGPVSNNVVEMAREGLQLDLRVAINTAAAVAEPTLNKEVSVQTNGGFSTVCFSVRALPREKSGEPLLLISFEDVADVGKLAAKPAAAKPGPGKRGAAQSTRSAAAARIEELERGLAYARENLAATSEEQQATNEELKSANEELQSTNEELEPSNPCLTGQ</sequence>
<dbReference type="Proteomes" id="UP000697998">
    <property type="component" value="Unassembled WGS sequence"/>
</dbReference>
<dbReference type="GO" id="GO:0005737">
    <property type="term" value="C:cytoplasm"/>
    <property type="evidence" value="ECO:0007669"/>
    <property type="project" value="InterPro"/>
</dbReference>
<feature type="active site" evidence="1">
    <location>
        <position position="180"/>
    </location>
</feature>
<dbReference type="GO" id="GO:0008757">
    <property type="term" value="F:S-adenosylmethionine-dependent methyltransferase activity"/>
    <property type="evidence" value="ECO:0007669"/>
    <property type="project" value="InterPro"/>
</dbReference>
<dbReference type="GO" id="GO:0032259">
    <property type="term" value="P:methylation"/>
    <property type="evidence" value="ECO:0007669"/>
    <property type="project" value="UniProtKB-KW"/>
</dbReference>
<dbReference type="AlphaFoldDB" id="A0A935PYH9"/>
<evidence type="ECO:0000256" key="2">
    <source>
        <dbReference type="SAM" id="MobiDB-lite"/>
    </source>
</evidence>
<keyword evidence="1" id="KW-0378">Hydrolase</keyword>
<feature type="active site" evidence="1">
    <location>
        <position position="88"/>
    </location>
</feature>
<dbReference type="InterPro" id="IPR035909">
    <property type="entry name" value="CheB_C"/>
</dbReference>
<name>A0A935PYH9_9PROT</name>
<dbReference type="InterPro" id="IPR050903">
    <property type="entry name" value="Bact_Chemotaxis_MeTrfase"/>
</dbReference>
<dbReference type="Pfam" id="PF01739">
    <property type="entry name" value="CheR"/>
    <property type="match status" value="1"/>
</dbReference>
<comment type="caution">
    <text evidence="5">The sequence shown here is derived from an EMBL/GenBank/DDBJ whole genome shotgun (WGS) entry which is preliminary data.</text>
</comment>
<dbReference type="CDD" id="cd16434">
    <property type="entry name" value="CheB-CheR_fusion"/>
    <property type="match status" value="1"/>
</dbReference>
<gene>
    <name evidence="5" type="ORF">IPJ27_08055</name>
</gene>
<dbReference type="Pfam" id="PF01339">
    <property type="entry name" value="CheB_methylest"/>
    <property type="match status" value="1"/>
</dbReference>
<dbReference type="Pfam" id="PF03705">
    <property type="entry name" value="CheR_N"/>
    <property type="match status" value="1"/>
</dbReference>
<dbReference type="PROSITE" id="PS50123">
    <property type="entry name" value="CHER"/>
    <property type="match status" value="1"/>
</dbReference>
<dbReference type="PROSITE" id="PS50122">
    <property type="entry name" value="CHEB"/>
    <property type="match status" value="1"/>
</dbReference>
<dbReference type="InterPro" id="IPR022641">
    <property type="entry name" value="CheR_N"/>
</dbReference>
<evidence type="ECO:0000259" key="3">
    <source>
        <dbReference type="PROSITE" id="PS50122"/>
    </source>
</evidence>